<keyword evidence="4" id="KW-1185">Reference proteome</keyword>
<dbReference type="Gene3D" id="3.30.1330.40">
    <property type="entry name" value="RutC-like"/>
    <property type="match status" value="1"/>
</dbReference>
<dbReference type="RefSeq" id="WP_128913180.1">
    <property type="nucleotide sequence ID" value="NZ_RDSM01000002.1"/>
</dbReference>
<feature type="signal peptide" evidence="2">
    <location>
        <begin position="1"/>
        <end position="27"/>
    </location>
</feature>
<dbReference type="CDD" id="cd00448">
    <property type="entry name" value="YjgF_YER057c_UK114_family"/>
    <property type="match status" value="1"/>
</dbReference>
<gene>
    <name evidence="3" type="ORF">GRAN_2398</name>
</gene>
<evidence type="ECO:0000256" key="1">
    <source>
        <dbReference type="SAM" id="MobiDB-lite"/>
    </source>
</evidence>
<name>A0A4Q0T1W1_9BACT</name>
<protein>
    <submittedName>
        <fullName evidence="3">Uncharacterized protein</fullName>
    </submittedName>
</protein>
<dbReference type="InterPro" id="IPR006311">
    <property type="entry name" value="TAT_signal"/>
</dbReference>
<dbReference type="PROSITE" id="PS51318">
    <property type="entry name" value="TAT"/>
    <property type="match status" value="1"/>
</dbReference>
<keyword evidence="2" id="KW-0732">Signal</keyword>
<dbReference type="AlphaFoldDB" id="A0A4Q0T1W1"/>
<evidence type="ECO:0000313" key="4">
    <source>
        <dbReference type="Proteomes" id="UP000289437"/>
    </source>
</evidence>
<feature type="compositionally biased region" description="Pro residues" evidence="1">
    <location>
        <begin position="32"/>
        <end position="44"/>
    </location>
</feature>
<comment type="caution">
    <text evidence="3">The sequence shown here is derived from an EMBL/GenBank/DDBJ whole genome shotgun (WGS) entry which is preliminary data.</text>
</comment>
<dbReference type="SUPFAM" id="SSF55298">
    <property type="entry name" value="YjgF-like"/>
    <property type="match status" value="1"/>
</dbReference>
<dbReference type="EMBL" id="RDSM01000002">
    <property type="protein sequence ID" value="RXH55541.1"/>
    <property type="molecule type" value="Genomic_DNA"/>
</dbReference>
<feature type="region of interest" description="Disordered" evidence="1">
    <location>
        <begin position="28"/>
        <end position="61"/>
    </location>
</feature>
<reference evidence="3 4" key="1">
    <citation type="submission" date="2018-11" db="EMBL/GenBank/DDBJ databases">
        <authorList>
            <person name="Mardanov A.V."/>
            <person name="Ravin N.V."/>
            <person name="Dedysh S.N."/>
        </authorList>
    </citation>
    <scope>NUCLEOTIDE SEQUENCE [LARGE SCALE GENOMIC DNA]</scope>
    <source>
        <strain evidence="3 4">AF10</strain>
    </source>
</reference>
<dbReference type="OrthoDB" id="9808943at2"/>
<feature type="chain" id="PRO_5020245809" evidence="2">
    <location>
        <begin position="28"/>
        <end position="193"/>
    </location>
</feature>
<organism evidence="3 4">
    <name type="scientific">Granulicella sibirica</name>
    <dbReference type="NCBI Taxonomy" id="2479048"/>
    <lineage>
        <taxon>Bacteria</taxon>
        <taxon>Pseudomonadati</taxon>
        <taxon>Acidobacteriota</taxon>
        <taxon>Terriglobia</taxon>
        <taxon>Terriglobales</taxon>
        <taxon>Acidobacteriaceae</taxon>
        <taxon>Granulicella</taxon>
    </lineage>
</organism>
<dbReference type="InterPro" id="IPR035959">
    <property type="entry name" value="RutC-like_sf"/>
</dbReference>
<dbReference type="Proteomes" id="UP000289437">
    <property type="component" value="Unassembled WGS sequence"/>
</dbReference>
<reference evidence="4" key="2">
    <citation type="submission" date="2019-02" db="EMBL/GenBank/DDBJ databases">
        <title>Granulicella sibirica sp. nov., a psychrotolerant acidobacterium isolated from an organic soil layer in forested tundra, West Siberia.</title>
        <authorList>
            <person name="Oshkin I.Y."/>
            <person name="Kulichevskaya I.S."/>
            <person name="Rijpstra W.I.C."/>
            <person name="Sinninghe Damste J.S."/>
            <person name="Rakitin A.L."/>
            <person name="Ravin N.V."/>
            <person name="Dedysh S.N."/>
        </authorList>
    </citation>
    <scope>NUCLEOTIDE SEQUENCE [LARGE SCALE GENOMIC DNA]</scope>
    <source>
        <strain evidence="4">AF10</strain>
    </source>
</reference>
<proteinExistence type="predicted"/>
<evidence type="ECO:0000256" key="2">
    <source>
        <dbReference type="SAM" id="SignalP"/>
    </source>
</evidence>
<evidence type="ECO:0000313" key="3">
    <source>
        <dbReference type="EMBL" id="RXH55541.1"/>
    </source>
</evidence>
<sequence length="193" mass="20536">MEINTRRRFFGSIAAMAAFVTGSPLFAQQAPPAAPTAPPVPAPGPGGDRPRRGGGNHTHNGIYYFSGTGSNDGYPKEDHVLVTDPFEKHVTRTMDALKKSVERAGASMDSIIHLEVFLCLPHADSYTMPTGKARFDAHKAQYDALNKIYGTYFSPGKAPSRACMALEWIPGDSLIEIVGSAAVLNPPTPPAGA</sequence>
<accession>A0A4Q0T1W1</accession>